<keyword evidence="2" id="KW-0732">Signal</keyword>
<dbReference type="EMBL" id="HBIX01025553">
    <property type="protein sequence ID" value="CAE0724785.1"/>
    <property type="molecule type" value="Transcribed_RNA"/>
</dbReference>
<evidence type="ECO:0000256" key="2">
    <source>
        <dbReference type="SAM" id="SignalP"/>
    </source>
</evidence>
<dbReference type="InterPro" id="IPR046341">
    <property type="entry name" value="SET_dom_sf"/>
</dbReference>
<gene>
    <name evidence="4" type="ORF">PAUS00366_LOCUS17542</name>
</gene>
<feature type="chain" id="PRO_5030539598" description="SET domain-containing protein" evidence="2">
    <location>
        <begin position="34"/>
        <end position="710"/>
    </location>
</feature>
<organism evidence="4">
    <name type="scientific">Pseudo-nitzschia australis</name>
    <dbReference type="NCBI Taxonomy" id="44445"/>
    <lineage>
        <taxon>Eukaryota</taxon>
        <taxon>Sar</taxon>
        <taxon>Stramenopiles</taxon>
        <taxon>Ochrophyta</taxon>
        <taxon>Bacillariophyta</taxon>
        <taxon>Bacillariophyceae</taxon>
        <taxon>Bacillariophycidae</taxon>
        <taxon>Bacillariales</taxon>
        <taxon>Bacillariaceae</taxon>
        <taxon>Pseudo-nitzschia</taxon>
    </lineage>
</organism>
<evidence type="ECO:0000313" key="4">
    <source>
        <dbReference type="EMBL" id="CAE0724785.1"/>
    </source>
</evidence>
<evidence type="ECO:0000259" key="3">
    <source>
        <dbReference type="PROSITE" id="PS50280"/>
    </source>
</evidence>
<feature type="domain" description="SET" evidence="3">
    <location>
        <begin position="354"/>
        <end position="551"/>
    </location>
</feature>
<evidence type="ECO:0000256" key="1">
    <source>
        <dbReference type="SAM" id="MobiDB-lite"/>
    </source>
</evidence>
<dbReference type="InterPro" id="IPR001214">
    <property type="entry name" value="SET_dom"/>
</dbReference>
<proteinExistence type="predicted"/>
<protein>
    <recommendedName>
        <fullName evidence="3">SET domain-containing protein</fullName>
    </recommendedName>
</protein>
<dbReference type="PROSITE" id="PS50280">
    <property type="entry name" value="SET"/>
    <property type="match status" value="1"/>
</dbReference>
<name>A0A7S4ENK2_9STRA</name>
<feature type="signal peptide" evidence="2">
    <location>
        <begin position="1"/>
        <end position="33"/>
    </location>
</feature>
<reference evidence="4" key="1">
    <citation type="submission" date="2021-01" db="EMBL/GenBank/DDBJ databases">
        <authorList>
            <person name="Corre E."/>
            <person name="Pelletier E."/>
            <person name="Niang G."/>
            <person name="Scheremetjew M."/>
            <person name="Finn R."/>
            <person name="Kale V."/>
            <person name="Holt S."/>
            <person name="Cochrane G."/>
            <person name="Meng A."/>
            <person name="Brown T."/>
            <person name="Cohen L."/>
        </authorList>
    </citation>
    <scope>NUCLEOTIDE SEQUENCE</scope>
    <source>
        <strain evidence="4">10249 10 AB</strain>
    </source>
</reference>
<dbReference type="AlphaFoldDB" id="A0A7S4ENK2"/>
<dbReference type="SUPFAM" id="SSF82199">
    <property type="entry name" value="SET domain"/>
    <property type="match status" value="1"/>
</dbReference>
<dbReference type="Pfam" id="PF00856">
    <property type="entry name" value="SET"/>
    <property type="match status" value="1"/>
</dbReference>
<feature type="region of interest" description="Disordered" evidence="1">
    <location>
        <begin position="320"/>
        <end position="345"/>
    </location>
</feature>
<dbReference type="Gene3D" id="2.170.270.10">
    <property type="entry name" value="SET domain"/>
    <property type="match status" value="1"/>
</dbReference>
<accession>A0A7S4ENK2</accession>
<sequence length="710" mass="80405">MMLSSRALVAQSRGFGLVVTTTLLLTGAVVTLAQESNDCPAGPSSADGTCLNMDIDNNSNNNNNNNNNSDVENVDCGVYMAPSTIGDHSNLGIFTAKPMKNGEKVPYPEIIIPLLWRIFAEHPYEALTDGELWDRYIWEQYVGEVEVFEDLDRTKERVACFIPGVGCTVNSMLDLGNIHSAQGSQFDEVVDRSSPGAGGFTPYHSTPTVVSSPVGLGNGVEAGQELFATYGDEWIPWIPGAAVTFNNNFKKADKLMEDFEDWIVEHEENPATKNEVTDELLEDMWKAMIDFPHVGDRQWQELTVLPKELSRDRLKELKHVKQQKKLKKEESSSPLPLPDPPSPSAQYWADKGKVELEFLRQEGKCQDHLRPDISKIPHAGRGAFASRDLPKGTIVGYAPLIHVGVRGKELFEIIYNGESKHGTDRFEFREFDEDDDEEDLDELIESASKRETRYTKQDLVVNYSFGHRDSPLHLTPYGAMVNYINHKSANDGDGPNVRVQWPTRDFVAHKVDWLSKDLMFLRDSVDKIGLSFDYVALHDIKEGEEVTMDYGDEWDEAWKEHVANWVPPENAEGYVHSSKFENLYLRTPEELLKEPYPWNLHTLCSEYYKMSPDGNINHYDSSFQTGNQLEVPVPCRVLERVSDGEDYVYKVELQVSENSVVIAEGYPLDGEGIMLFDKAYSPMWHMKEAFRHKIAVPDDMFPAKWMANQK</sequence>